<name>A0A835QDC3_VANPL</name>
<evidence type="ECO:0000313" key="2">
    <source>
        <dbReference type="Proteomes" id="UP000636800"/>
    </source>
</evidence>
<comment type="caution">
    <text evidence="1">The sequence shown here is derived from an EMBL/GenBank/DDBJ whole genome shotgun (WGS) entry which is preliminary data.</text>
</comment>
<gene>
    <name evidence="1" type="ORF">HPP92_017044</name>
</gene>
<proteinExistence type="predicted"/>
<organism evidence="1 2">
    <name type="scientific">Vanilla planifolia</name>
    <name type="common">Vanilla</name>
    <dbReference type="NCBI Taxonomy" id="51239"/>
    <lineage>
        <taxon>Eukaryota</taxon>
        <taxon>Viridiplantae</taxon>
        <taxon>Streptophyta</taxon>
        <taxon>Embryophyta</taxon>
        <taxon>Tracheophyta</taxon>
        <taxon>Spermatophyta</taxon>
        <taxon>Magnoliopsida</taxon>
        <taxon>Liliopsida</taxon>
        <taxon>Asparagales</taxon>
        <taxon>Orchidaceae</taxon>
        <taxon>Vanilloideae</taxon>
        <taxon>Vanilleae</taxon>
        <taxon>Vanilla</taxon>
    </lineage>
</organism>
<evidence type="ECO:0000313" key="1">
    <source>
        <dbReference type="EMBL" id="KAG0470344.1"/>
    </source>
</evidence>
<dbReference type="Proteomes" id="UP000636800">
    <property type="component" value="Unassembled WGS sequence"/>
</dbReference>
<dbReference type="AlphaFoldDB" id="A0A835QDC3"/>
<keyword evidence="2" id="KW-1185">Reference proteome</keyword>
<reference evidence="1 2" key="1">
    <citation type="journal article" date="2020" name="Nat. Food">
        <title>A phased Vanilla planifolia genome enables genetic improvement of flavour and production.</title>
        <authorList>
            <person name="Hasing T."/>
            <person name="Tang H."/>
            <person name="Brym M."/>
            <person name="Khazi F."/>
            <person name="Huang T."/>
            <person name="Chambers A.H."/>
        </authorList>
    </citation>
    <scope>NUCLEOTIDE SEQUENCE [LARGE SCALE GENOMIC DNA]</scope>
    <source>
        <tissue evidence="1">Leaf</tissue>
    </source>
</reference>
<protein>
    <submittedName>
        <fullName evidence="1">Uncharacterized protein</fullName>
    </submittedName>
</protein>
<dbReference type="EMBL" id="JADCNL010000008">
    <property type="protein sequence ID" value="KAG0470344.1"/>
    <property type="molecule type" value="Genomic_DNA"/>
</dbReference>
<accession>A0A835QDC3</accession>
<sequence length="106" mass="12024">MESTKRSNLHGTCRITEESMLKAGLLLEHLLEFPCIPEKERKMRTEALKQSQNESSTIINESLRLRSLGTCRLWSTFLFGNSPIRLSLIHSIIAPTRGVINSLCCH</sequence>
<dbReference type="OrthoDB" id="47785at2759"/>